<evidence type="ECO:0000313" key="4">
    <source>
        <dbReference type="Proteomes" id="UP000326979"/>
    </source>
</evidence>
<organism evidence="3 4">
    <name type="scientific">Streptomyces phyllanthi</name>
    <dbReference type="NCBI Taxonomy" id="1803180"/>
    <lineage>
        <taxon>Bacteria</taxon>
        <taxon>Bacillati</taxon>
        <taxon>Actinomycetota</taxon>
        <taxon>Actinomycetes</taxon>
        <taxon>Kitasatosporales</taxon>
        <taxon>Streptomycetaceae</taxon>
        <taxon>Streptomyces</taxon>
    </lineage>
</organism>
<feature type="transmembrane region" description="Helical" evidence="2">
    <location>
        <begin position="93"/>
        <end position="111"/>
    </location>
</feature>
<evidence type="ECO:0000256" key="2">
    <source>
        <dbReference type="SAM" id="Phobius"/>
    </source>
</evidence>
<dbReference type="SUPFAM" id="SSF103473">
    <property type="entry name" value="MFS general substrate transporter"/>
    <property type="match status" value="1"/>
</dbReference>
<proteinExistence type="predicted"/>
<keyword evidence="2" id="KW-0472">Membrane</keyword>
<feature type="compositionally biased region" description="Low complexity" evidence="1">
    <location>
        <begin position="431"/>
        <end position="449"/>
    </location>
</feature>
<feature type="transmembrane region" description="Helical" evidence="2">
    <location>
        <begin position="377"/>
        <end position="395"/>
    </location>
</feature>
<dbReference type="GO" id="GO:0022857">
    <property type="term" value="F:transmembrane transporter activity"/>
    <property type="evidence" value="ECO:0007669"/>
    <property type="project" value="InterPro"/>
</dbReference>
<feature type="transmembrane region" description="Helical" evidence="2">
    <location>
        <begin position="47"/>
        <end position="72"/>
    </location>
</feature>
<feature type="transmembrane region" description="Helical" evidence="2">
    <location>
        <begin position="314"/>
        <end position="336"/>
    </location>
</feature>
<reference evidence="3 4" key="1">
    <citation type="submission" date="2019-07" db="EMBL/GenBank/DDBJ databases">
        <title>New species of Amycolatopsis and Streptomyces.</title>
        <authorList>
            <person name="Duangmal K."/>
            <person name="Teo W.F.A."/>
            <person name="Lipun K."/>
        </authorList>
    </citation>
    <scope>NUCLEOTIDE SEQUENCE [LARGE SCALE GENOMIC DNA]</scope>
    <source>
        <strain evidence="3 4">TISTR 2346</strain>
    </source>
</reference>
<dbReference type="Gene3D" id="1.20.1250.20">
    <property type="entry name" value="MFS general substrate transporter like domains"/>
    <property type="match status" value="2"/>
</dbReference>
<keyword evidence="4" id="KW-1185">Reference proteome</keyword>
<dbReference type="InterPro" id="IPR036259">
    <property type="entry name" value="MFS_trans_sf"/>
</dbReference>
<dbReference type="Proteomes" id="UP000326979">
    <property type="component" value="Unassembled WGS sequence"/>
</dbReference>
<accession>A0A5N8WE98</accession>
<feature type="compositionally biased region" description="Polar residues" evidence="1">
    <location>
        <begin position="450"/>
        <end position="461"/>
    </location>
</feature>
<evidence type="ECO:0000313" key="3">
    <source>
        <dbReference type="EMBL" id="MPY44495.1"/>
    </source>
</evidence>
<dbReference type="EMBL" id="VJZE01000329">
    <property type="protein sequence ID" value="MPY44495.1"/>
    <property type="molecule type" value="Genomic_DNA"/>
</dbReference>
<feature type="transmembrane region" description="Helical" evidence="2">
    <location>
        <begin position="224"/>
        <end position="246"/>
    </location>
</feature>
<dbReference type="InterPro" id="IPR011701">
    <property type="entry name" value="MFS"/>
</dbReference>
<protein>
    <submittedName>
        <fullName evidence="3">MFS transporter</fullName>
    </submittedName>
</protein>
<dbReference type="RefSeq" id="WP_152789476.1">
    <property type="nucleotide sequence ID" value="NZ_BAABEQ010000029.1"/>
</dbReference>
<feature type="region of interest" description="Disordered" evidence="1">
    <location>
        <begin position="404"/>
        <end position="461"/>
    </location>
</feature>
<dbReference type="PANTHER" id="PTHR23542">
    <property type="match status" value="1"/>
</dbReference>
<keyword evidence="2" id="KW-0812">Transmembrane</keyword>
<feature type="transmembrane region" description="Helical" evidence="2">
    <location>
        <begin position="291"/>
        <end position="308"/>
    </location>
</feature>
<feature type="transmembrane region" description="Helical" evidence="2">
    <location>
        <begin position="258"/>
        <end position="279"/>
    </location>
</feature>
<comment type="caution">
    <text evidence="3">The sequence shown here is derived from an EMBL/GenBank/DDBJ whole genome shotgun (WGS) entry which is preliminary data.</text>
</comment>
<name>A0A5N8WE98_9ACTN</name>
<feature type="transmembrane region" description="Helical" evidence="2">
    <location>
        <begin position="183"/>
        <end position="203"/>
    </location>
</feature>
<keyword evidence="2" id="KW-1133">Transmembrane helix</keyword>
<dbReference type="PANTHER" id="PTHR23542:SF1">
    <property type="entry name" value="MAJOR FACILITATOR SUPERFAMILY (MFS) PROFILE DOMAIN-CONTAINING PROTEIN"/>
    <property type="match status" value="1"/>
</dbReference>
<feature type="transmembrane region" description="Helical" evidence="2">
    <location>
        <begin position="117"/>
        <end position="140"/>
    </location>
</feature>
<sequence length="461" mass="46355">MTIADHVPAQRPAAASTSYRAVLGSRHVARLLGGTLVGRLPNGMAPVAIVLLITSQGASLAAAGLLSALYGLAASLSQPIKGRLMDRHGQMPVSGPGAVLNSVCLLLLLPIGADSAAATGVVVLAGLCSPPLEAGLRALWPTVLPDHGQRRVALALDTGSQGLLYIAGPLLVAALATAYGPQAAITASAVLGLAGTTVVLTAPPSRAWRPQHAAGSGPARLHSTALSLVFLAHAGFGLALGAMNVWAVAMAERHDMELLSGLIPGAFATGSFLGGLLYARRACLGSPTVQLRTAAAGFCIGWLPLLALPGPLTATVMVTVPGVFLTVVIACGFTTADALVQTRRRTEAYAWLIASVGVGQAVGTALAGALATHHLTAAALPAAGATLALVVLVAARHHLTATASTAATEPTVPAPPLLSRKETPHPWLSVRPGPSTTPAATRPTTISPTDLPTSAPDTHVG</sequence>
<feature type="transmembrane region" description="Helical" evidence="2">
    <location>
        <begin position="348"/>
        <end position="371"/>
    </location>
</feature>
<feature type="transmembrane region" description="Helical" evidence="2">
    <location>
        <begin position="152"/>
        <end position="177"/>
    </location>
</feature>
<dbReference type="Pfam" id="PF07690">
    <property type="entry name" value="MFS_1"/>
    <property type="match status" value="1"/>
</dbReference>
<evidence type="ECO:0000256" key="1">
    <source>
        <dbReference type="SAM" id="MobiDB-lite"/>
    </source>
</evidence>
<dbReference type="AlphaFoldDB" id="A0A5N8WE98"/>
<gene>
    <name evidence="3" type="ORF">FNH04_32695</name>
</gene>
<dbReference type="OrthoDB" id="5243516at2"/>